<keyword evidence="1" id="KW-0732">Signal</keyword>
<dbReference type="RefSeq" id="WP_194113856.1">
    <property type="nucleotide sequence ID" value="NZ_JADFFL010000012.1"/>
</dbReference>
<feature type="signal peptide" evidence="1">
    <location>
        <begin position="1"/>
        <end position="19"/>
    </location>
</feature>
<sequence length="261" mass="28899">MRTSLFIIICLLAVKLANAQKLPAVQILPVRAPANVKVDGKAEEWGEMKAYNKATSIAYTVANDESNLYLIAKITDTEIASKVIRGGITLGVNLESKKNTKDAPSVTFPKYENEKQVLIIPTRPMRTDSFVMIRNTMISERLKDIGVSELQGLPNGLISLYNDMGIKAAARFDADMNFIYELAVPLKYLGLNVADKKKFNYNVKLTGIMANGGQVHTLNGRDDVLMFTSASGQVLGLGRNDPRNMELNYPTDFWGTYTLIK</sequence>
<dbReference type="Proteomes" id="UP000622475">
    <property type="component" value="Unassembled WGS sequence"/>
</dbReference>
<proteinExistence type="predicted"/>
<evidence type="ECO:0000256" key="1">
    <source>
        <dbReference type="SAM" id="SignalP"/>
    </source>
</evidence>
<protein>
    <submittedName>
        <fullName evidence="2">Uncharacterized protein</fullName>
    </submittedName>
</protein>
<comment type="caution">
    <text evidence="2">The sequence shown here is derived from an EMBL/GenBank/DDBJ whole genome shotgun (WGS) entry which is preliminary data.</text>
</comment>
<organism evidence="2 3">
    <name type="scientific">Mucilaginibacter myungsuensis</name>
    <dbReference type="NCBI Taxonomy" id="649104"/>
    <lineage>
        <taxon>Bacteria</taxon>
        <taxon>Pseudomonadati</taxon>
        <taxon>Bacteroidota</taxon>
        <taxon>Sphingobacteriia</taxon>
        <taxon>Sphingobacteriales</taxon>
        <taxon>Sphingobacteriaceae</taxon>
        <taxon>Mucilaginibacter</taxon>
    </lineage>
</organism>
<dbReference type="AlphaFoldDB" id="A0A929L5S2"/>
<evidence type="ECO:0000313" key="2">
    <source>
        <dbReference type="EMBL" id="MBE9664500.1"/>
    </source>
</evidence>
<keyword evidence="3" id="KW-1185">Reference proteome</keyword>
<evidence type="ECO:0000313" key="3">
    <source>
        <dbReference type="Proteomes" id="UP000622475"/>
    </source>
</evidence>
<reference evidence="2" key="1">
    <citation type="submission" date="2020-10" db="EMBL/GenBank/DDBJ databases">
        <title>Mucilaginibacter mali sp. nov., isolated from rhizosphere soil of apple orchard.</title>
        <authorList>
            <person name="Lee J.-S."/>
            <person name="Kim H.S."/>
            <person name="Kim J.-S."/>
        </authorList>
    </citation>
    <scope>NUCLEOTIDE SEQUENCE</scope>
    <source>
        <strain evidence="2">KCTC 22746</strain>
    </source>
</reference>
<name>A0A929L5S2_9SPHI</name>
<feature type="chain" id="PRO_5038070388" evidence="1">
    <location>
        <begin position="20"/>
        <end position="261"/>
    </location>
</feature>
<dbReference type="SUPFAM" id="SSF49344">
    <property type="entry name" value="CBD9-like"/>
    <property type="match status" value="1"/>
</dbReference>
<accession>A0A929L5S2</accession>
<dbReference type="EMBL" id="JADFFL010000012">
    <property type="protein sequence ID" value="MBE9664500.1"/>
    <property type="molecule type" value="Genomic_DNA"/>
</dbReference>
<gene>
    <name evidence="2" type="ORF">IRJ16_21650</name>
</gene>